<feature type="region of interest" description="Disordered" evidence="1">
    <location>
        <begin position="297"/>
        <end position="319"/>
    </location>
</feature>
<dbReference type="Pfam" id="PF13360">
    <property type="entry name" value="PQQ_2"/>
    <property type="match status" value="1"/>
</dbReference>
<protein>
    <submittedName>
        <fullName evidence="3">Transcriptional regulator</fullName>
    </submittedName>
</protein>
<feature type="compositionally biased region" description="Basic and acidic residues" evidence="1">
    <location>
        <begin position="297"/>
        <end position="311"/>
    </location>
</feature>
<dbReference type="AlphaFoldDB" id="A0A4C2EIF7"/>
<dbReference type="OrthoDB" id="8638at2157"/>
<dbReference type="EMBL" id="BIXZ01000001">
    <property type="protein sequence ID" value="GCF13467.1"/>
    <property type="molecule type" value="Genomic_DNA"/>
</dbReference>
<reference evidence="3 4" key="1">
    <citation type="submission" date="2019-02" db="EMBL/GenBank/DDBJ databases">
        <title>Haloarcula mannanilyticum sp. nov., a mannan degrading haloarchaeon isolated from commercial salt.</title>
        <authorList>
            <person name="Enomoto S."/>
            <person name="Shimane Y."/>
            <person name="Kamekura M."/>
            <person name="Ito T."/>
            <person name="Moriya O."/>
            <person name="Ihara K."/>
            <person name="Takahashi-Ando N."/>
            <person name="Fukushima Y."/>
            <person name="Yoshida Y."/>
            <person name="Usama R."/>
            <person name="Takai K."/>
            <person name="Minegishi H."/>
        </authorList>
    </citation>
    <scope>NUCLEOTIDE SEQUENCE [LARGE SCALE GENOMIC DNA]</scope>
    <source>
        <strain evidence="3 4">MD130-1</strain>
    </source>
</reference>
<keyword evidence="4" id="KW-1185">Reference proteome</keyword>
<evidence type="ECO:0000256" key="1">
    <source>
        <dbReference type="SAM" id="MobiDB-lite"/>
    </source>
</evidence>
<sequence length="423" mass="45790">MSSQRAPTADLGDVTSARSRHQGRRSAVTLTDGLAVVGTADGDLRAFDVSTDAGPPRPRWQYDTDGEPSVVAAVPFDGGVVVGERSARGEIRCHDADGDLRWRYETRTDLGEAQQDTRFLLPFVASLATDGDRLYAAARRYERRTADDGSDQRHFESVIYAFGADGTVDWTYRTDGSPISLSARDGRLAVAYNRCPGDHQHGLVVLDADEGDPRWMWDPGTDGQRRVGDVTLLETGAVVTSHGDYCGYRLDSGGRERWCVPLATPTDIDGDTVYAYPNHVHATAEGAVFVTGNTYPEEGRETDARHPHEHTAIGVSPDGDRRWDAPVGGFASGLGTDGSLLAVPGAQNFRDRDADDHALRLFDIADGPIDTLDTDGVVTAAAVENGTAVAVEEPVVYHDEGYERGAYRLHRAGMESETAQSRR</sequence>
<dbReference type="SUPFAM" id="SSF50998">
    <property type="entry name" value="Quinoprotein alcohol dehydrogenase-like"/>
    <property type="match status" value="1"/>
</dbReference>
<evidence type="ECO:0000313" key="4">
    <source>
        <dbReference type="Proteomes" id="UP000304382"/>
    </source>
</evidence>
<accession>A0A4C2EIF7</accession>
<dbReference type="InterPro" id="IPR002372">
    <property type="entry name" value="PQQ_rpt_dom"/>
</dbReference>
<dbReference type="Proteomes" id="UP000304382">
    <property type="component" value="Unassembled WGS sequence"/>
</dbReference>
<dbReference type="RefSeq" id="WP_137683077.1">
    <property type="nucleotide sequence ID" value="NZ_BIXZ01000001.1"/>
</dbReference>
<evidence type="ECO:0000259" key="2">
    <source>
        <dbReference type="Pfam" id="PF13360"/>
    </source>
</evidence>
<dbReference type="SMART" id="SM00564">
    <property type="entry name" value="PQQ"/>
    <property type="match status" value="3"/>
</dbReference>
<comment type="caution">
    <text evidence="3">The sequence shown here is derived from an EMBL/GenBank/DDBJ whole genome shotgun (WGS) entry which is preliminary data.</text>
</comment>
<organism evidence="3 4">
    <name type="scientific">Haloarcula mannanilytica</name>
    <dbReference type="NCBI Taxonomy" id="2509225"/>
    <lineage>
        <taxon>Archaea</taxon>
        <taxon>Methanobacteriati</taxon>
        <taxon>Methanobacteriota</taxon>
        <taxon>Stenosarchaea group</taxon>
        <taxon>Halobacteria</taxon>
        <taxon>Halobacteriales</taxon>
        <taxon>Haloarculaceae</taxon>
        <taxon>Haloarcula</taxon>
    </lineage>
</organism>
<dbReference type="InterPro" id="IPR015943">
    <property type="entry name" value="WD40/YVTN_repeat-like_dom_sf"/>
</dbReference>
<dbReference type="Gene3D" id="2.130.10.10">
    <property type="entry name" value="YVTN repeat-like/Quinoprotein amine dehydrogenase"/>
    <property type="match status" value="2"/>
</dbReference>
<gene>
    <name evidence="3" type="ORF">Harman_14020</name>
</gene>
<proteinExistence type="predicted"/>
<feature type="domain" description="Pyrrolo-quinoline quinone repeat" evidence="2">
    <location>
        <begin position="60"/>
        <end position="258"/>
    </location>
</feature>
<feature type="region of interest" description="Disordered" evidence="1">
    <location>
        <begin position="1"/>
        <end position="26"/>
    </location>
</feature>
<dbReference type="InterPro" id="IPR018391">
    <property type="entry name" value="PQQ_b-propeller_rpt"/>
</dbReference>
<dbReference type="InterPro" id="IPR011047">
    <property type="entry name" value="Quinoprotein_ADH-like_sf"/>
</dbReference>
<name>A0A4C2EIF7_9EURY</name>
<evidence type="ECO:0000313" key="3">
    <source>
        <dbReference type="EMBL" id="GCF13467.1"/>
    </source>
</evidence>